<dbReference type="InterPro" id="IPR050587">
    <property type="entry name" value="GNT1/Glycosyltrans_8"/>
</dbReference>
<evidence type="ECO:0000256" key="8">
    <source>
        <dbReference type="ARBA" id="ARBA00023211"/>
    </source>
</evidence>
<dbReference type="GO" id="GO:0008466">
    <property type="term" value="F:glycogenin glucosyltransferase activity"/>
    <property type="evidence" value="ECO:0007669"/>
    <property type="project" value="UniProtKB-EC"/>
</dbReference>
<comment type="cofactor">
    <cofactor evidence="1">
        <name>Mn(2+)</name>
        <dbReference type="ChEBI" id="CHEBI:29035"/>
    </cofactor>
</comment>
<dbReference type="InterPro" id="IPR029044">
    <property type="entry name" value="Nucleotide-diphossugar_trans"/>
</dbReference>
<evidence type="ECO:0000256" key="12">
    <source>
        <dbReference type="ARBA" id="ARBA00052293"/>
    </source>
</evidence>
<evidence type="ECO:0000256" key="6">
    <source>
        <dbReference type="ARBA" id="ARBA00023056"/>
    </source>
</evidence>
<dbReference type="EMBL" id="GGNE01000440">
    <property type="protein sequence ID" value="MIC88981.1"/>
    <property type="molecule type" value="Transcribed_RNA"/>
</dbReference>
<organism evidence="14">
    <name type="scientific">Scolopendra viridis</name>
    <name type="common">Giant centipede</name>
    <dbReference type="NCBI Taxonomy" id="118503"/>
    <lineage>
        <taxon>Eukaryota</taxon>
        <taxon>Metazoa</taxon>
        <taxon>Ecdysozoa</taxon>
        <taxon>Arthropoda</taxon>
        <taxon>Myriapoda</taxon>
        <taxon>Chilopoda</taxon>
        <taxon>Pleurostigmophora</taxon>
        <taxon>Scolopendromorpha</taxon>
        <taxon>Scolopendridae</taxon>
        <taxon>Scolopendra</taxon>
    </lineage>
</organism>
<dbReference type="GO" id="GO:0005737">
    <property type="term" value="C:cytoplasm"/>
    <property type="evidence" value="ECO:0007669"/>
    <property type="project" value="UniProtKB-SubCell"/>
</dbReference>
<keyword evidence="7" id="KW-0325">Glycoprotein</keyword>
<dbReference type="FunFam" id="3.90.550.10:FF:000092">
    <property type="entry name" value="Glycogenin 2"/>
    <property type="match status" value="1"/>
</dbReference>
<keyword evidence="5" id="KW-0479">Metal-binding</keyword>
<dbReference type="GO" id="GO:0046872">
    <property type="term" value="F:metal ion binding"/>
    <property type="evidence" value="ECO:0007669"/>
    <property type="project" value="UniProtKB-KW"/>
</dbReference>
<protein>
    <recommendedName>
        <fullName evidence="10">glycogenin glucosyltransferase</fullName>
        <ecNumber evidence="10">2.4.1.186</ecNumber>
    </recommendedName>
</protein>
<evidence type="ECO:0000256" key="1">
    <source>
        <dbReference type="ARBA" id="ARBA00001936"/>
    </source>
</evidence>
<evidence type="ECO:0000256" key="13">
    <source>
        <dbReference type="ARBA" id="ARBA00057883"/>
    </source>
</evidence>
<reference evidence="14" key="1">
    <citation type="journal article" date="2018" name="Toxicon">
        <title>Venom-gland transcriptomics and venom proteomics of the giant Florida blue centipede, Scolopendra viridis.</title>
        <authorList>
            <person name="Ward M.J."/>
            <person name="Rokyta D.R."/>
        </authorList>
    </citation>
    <scope>NUCLEOTIDE SEQUENCE</scope>
    <source>
        <tissue evidence="14">Venom gland</tissue>
    </source>
</reference>
<comment type="function">
    <text evidence="13">Self-glucosylating initiator of glycogen synthesis. It catalyzes the formation of a short alpha (1,4)-glucosyl chain covalently attached via a glucose 1-O-tyrosyl linkage to internal tyrosine residues and these chains act as primers for the elongation reaction catalyzed by glycogen synthase.</text>
</comment>
<evidence type="ECO:0000256" key="7">
    <source>
        <dbReference type="ARBA" id="ARBA00023180"/>
    </source>
</evidence>
<evidence type="ECO:0000256" key="9">
    <source>
        <dbReference type="ARBA" id="ARBA00038162"/>
    </source>
</evidence>
<dbReference type="AlphaFoldDB" id="A0A4D5RA97"/>
<sequence>MASPVTNEAWVTLATNDSYAVGALVLGYSLRRANTNRQLAVIITPDVTQGMREQLNSVYDHISAVDVLDSNDDAHLALLKRPELGITFTKIHCWRLTQYVKCVFLDADTLVLLNCDELFERDELSAAADIGWPDCFNSGVFVYKPSNETFNSILNFALENGSFDGGDQGLLNMYFHDWATKDIRRHLPFTYNMTSNATYTYQPAYHLFGRNVRIVHFIGSLKPWMQGYNSLTHKVELREGTTHAVEHLQAWWDIFIADVQHRLQPSYAGLAGQLALMVVAEDVHIAADERARQLAWESGHIDYMGQDAFENIQRKLDQVINQHSKS</sequence>
<dbReference type="EC" id="2.4.1.186" evidence="10"/>
<evidence type="ECO:0000313" key="14">
    <source>
        <dbReference type="EMBL" id="MIC88981.1"/>
    </source>
</evidence>
<dbReference type="SUPFAM" id="SSF53448">
    <property type="entry name" value="Nucleotide-diphospho-sugar transferases"/>
    <property type="match status" value="1"/>
</dbReference>
<dbReference type="InterPro" id="IPR002495">
    <property type="entry name" value="Glyco_trans_8"/>
</dbReference>
<dbReference type="Gene3D" id="3.90.550.10">
    <property type="entry name" value="Spore Coat Polysaccharide Biosynthesis Protein SpsA, Chain A"/>
    <property type="match status" value="1"/>
</dbReference>
<name>A0A4D5RA97_SCOVI</name>
<keyword evidence="3" id="KW-0963">Cytoplasm</keyword>
<evidence type="ECO:0000256" key="10">
    <source>
        <dbReference type="ARBA" id="ARBA00038934"/>
    </source>
</evidence>
<keyword evidence="8" id="KW-0464">Manganese</keyword>
<proteinExistence type="inferred from homology"/>
<comment type="catalytic activity">
    <reaction evidence="12">
        <text>L-tyrosyl-[glycogenin] + UDP-alpha-D-glucose = alpha-D-glucosyl-L-tyrosyl-[glycogenin] + UDP + H(+)</text>
        <dbReference type="Rhea" id="RHEA:23360"/>
        <dbReference type="Rhea" id="RHEA-COMP:14604"/>
        <dbReference type="Rhea" id="RHEA-COMP:14605"/>
        <dbReference type="ChEBI" id="CHEBI:15378"/>
        <dbReference type="ChEBI" id="CHEBI:46858"/>
        <dbReference type="ChEBI" id="CHEBI:58223"/>
        <dbReference type="ChEBI" id="CHEBI:58885"/>
        <dbReference type="ChEBI" id="CHEBI:140573"/>
        <dbReference type="EC" id="2.4.1.186"/>
    </reaction>
</comment>
<dbReference type="PANTHER" id="PTHR11183">
    <property type="entry name" value="GLYCOGENIN SUBFAMILY MEMBER"/>
    <property type="match status" value="1"/>
</dbReference>
<dbReference type="Pfam" id="PF01501">
    <property type="entry name" value="Glyco_transf_8"/>
    <property type="match status" value="1"/>
</dbReference>
<dbReference type="GO" id="GO:0005978">
    <property type="term" value="P:glycogen biosynthetic process"/>
    <property type="evidence" value="ECO:0007669"/>
    <property type="project" value="UniProtKB-KW"/>
</dbReference>
<comment type="similarity">
    <text evidence="9">Belongs to the glycosyltransferase 8 family. Glycogenin subfamily.</text>
</comment>
<keyword evidence="6" id="KW-0320">Glycogen biosynthesis</keyword>
<comment type="subcellular location">
    <subcellularLocation>
        <location evidence="2">Cytoplasm</location>
    </subcellularLocation>
</comment>
<accession>A0A4D5RA97</accession>
<evidence type="ECO:0000256" key="11">
    <source>
        <dbReference type="ARBA" id="ARBA00050886"/>
    </source>
</evidence>
<evidence type="ECO:0000256" key="5">
    <source>
        <dbReference type="ARBA" id="ARBA00022723"/>
    </source>
</evidence>
<dbReference type="CDD" id="cd02537">
    <property type="entry name" value="GT8_Glycogenin"/>
    <property type="match status" value="1"/>
</dbReference>
<evidence type="ECO:0000256" key="2">
    <source>
        <dbReference type="ARBA" id="ARBA00004496"/>
    </source>
</evidence>
<evidence type="ECO:0000256" key="4">
    <source>
        <dbReference type="ARBA" id="ARBA00022679"/>
    </source>
</evidence>
<comment type="catalytic activity">
    <reaction evidence="11">
        <text>[1,4-alpha-D-glucosyl](n)-L-tyrosyl-[glycogenin] + UDP-alpha-D-glucose = [1,4-alpha-D-glucosyl](n+1)-L-tyrosyl-[glycogenin] + UDP + H(+)</text>
        <dbReference type="Rhea" id="RHEA:56560"/>
        <dbReference type="Rhea" id="RHEA-COMP:14606"/>
        <dbReference type="Rhea" id="RHEA-COMP:14607"/>
        <dbReference type="ChEBI" id="CHEBI:15378"/>
        <dbReference type="ChEBI" id="CHEBI:58223"/>
        <dbReference type="ChEBI" id="CHEBI:58885"/>
        <dbReference type="ChEBI" id="CHEBI:140574"/>
        <dbReference type="EC" id="2.4.1.186"/>
    </reaction>
</comment>
<evidence type="ECO:0000256" key="3">
    <source>
        <dbReference type="ARBA" id="ARBA00022490"/>
    </source>
</evidence>
<keyword evidence="4" id="KW-0808">Transferase</keyword>